<dbReference type="InterPro" id="IPR050266">
    <property type="entry name" value="AB_hydrolase_sf"/>
</dbReference>
<dbReference type="EMBL" id="CP042806">
    <property type="protein sequence ID" value="QEE31252.1"/>
    <property type="molecule type" value="Genomic_DNA"/>
</dbReference>
<gene>
    <name evidence="3" type="ORF">FTW19_08420</name>
</gene>
<dbReference type="PANTHER" id="PTHR43798">
    <property type="entry name" value="MONOACYLGLYCEROL LIPASE"/>
    <property type="match status" value="1"/>
</dbReference>
<dbReference type="KEGG" id="talb:FTW19_08420"/>
<dbReference type="InterPro" id="IPR000073">
    <property type="entry name" value="AB_hydrolase_1"/>
</dbReference>
<dbReference type="GO" id="GO:0016787">
    <property type="term" value="F:hydrolase activity"/>
    <property type="evidence" value="ECO:0007669"/>
    <property type="project" value="UniProtKB-KW"/>
</dbReference>
<evidence type="ECO:0000313" key="4">
    <source>
        <dbReference type="Proteomes" id="UP000321820"/>
    </source>
</evidence>
<name>A0A5B9EGU2_9BACT</name>
<evidence type="ECO:0000256" key="1">
    <source>
        <dbReference type="ARBA" id="ARBA00022801"/>
    </source>
</evidence>
<sequence length="317" mass="35040">MITADKGVQLEVLDWKGTGRPVILLSGLGDTAHIFDDFAPKLTGTYHVYGITRRGYGASSRPADGYGADRLGDDVVAVLDVLKLNKPILVGESIAGEELSSIATRCPERIAGAVYLEAAYSFALYDPKVGDWHLDLPVLQKQLELFAKQTRYSRPIVHELIDTDLPVFLKDLQNMRDYWENLPQRGSDPPPPTAADRASFPAYRAYQVRVQGFTFPEAELRNEFVTNSDGSVGRWIPNEHNGLVFDGQRKFTEPRVPVLAIFAMGNGHGTEIAAASLERLVPSAHVVRLSHADHQVFLSNEADVLKEVKSFIDSLPE</sequence>
<protein>
    <submittedName>
        <fullName evidence="3">Alpha/beta hydrolase</fullName>
    </submittedName>
</protein>
<organism evidence="3 4">
    <name type="scientific">Terriglobus albidus</name>
    <dbReference type="NCBI Taxonomy" id="1592106"/>
    <lineage>
        <taxon>Bacteria</taxon>
        <taxon>Pseudomonadati</taxon>
        <taxon>Acidobacteriota</taxon>
        <taxon>Terriglobia</taxon>
        <taxon>Terriglobales</taxon>
        <taxon>Acidobacteriaceae</taxon>
        <taxon>Terriglobus</taxon>
    </lineage>
</organism>
<keyword evidence="1 3" id="KW-0378">Hydrolase</keyword>
<dbReference type="Gene3D" id="3.40.50.1820">
    <property type="entry name" value="alpha/beta hydrolase"/>
    <property type="match status" value="1"/>
</dbReference>
<dbReference type="Proteomes" id="UP000321820">
    <property type="component" value="Chromosome"/>
</dbReference>
<dbReference type="PANTHER" id="PTHR43798:SF31">
    <property type="entry name" value="AB HYDROLASE SUPERFAMILY PROTEIN YCLE"/>
    <property type="match status" value="1"/>
</dbReference>
<dbReference type="RefSeq" id="WP_147650541.1">
    <property type="nucleotide sequence ID" value="NZ_CP042806.1"/>
</dbReference>
<feature type="domain" description="AB hydrolase-1" evidence="2">
    <location>
        <begin position="21"/>
        <end position="300"/>
    </location>
</feature>
<evidence type="ECO:0000313" key="3">
    <source>
        <dbReference type="EMBL" id="QEE31252.1"/>
    </source>
</evidence>
<dbReference type="InterPro" id="IPR029058">
    <property type="entry name" value="AB_hydrolase_fold"/>
</dbReference>
<dbReference type="AlphaFoldDB" id="A0A5B9EGU2"/>
<evidence type="ECO:0000259" key="2">
    <source>
        <dbReference type="Pfam" id="PF00561"/>
    </source>
</evidence>
<dbReference type="Pfam" id="PF00561">
    <property type="entry name" value="Abhydrolase_1"/>
    <property type="match status" value="1"/>
</dbReference>
<reference evidence="3 4" key="1">
    <citation type="submission" date="2019-08" db="EMBL/GenBank/DDBJ databases">
        <title>Complete genome sequence of Terriglobus albidus strain ORNL.</title>
        <authorList>
            <person name="Podar M."/>
        </authorList>
    </citation>
    <scope>NUCLEOTIDE SEQUENCE [LARGE SCALE GENOMIC DNA]</scope>
    <source>
        <strain evidence="3 4">ORNL</strain>
    </source>
</reference>
<dbReference type="OrthoDB" id="9780765at2"/>
<proteinExistence type="predicted"/>
<keyword evidence="4" id="KW-1185">Reference proteome</keyword>
<dbReference type="SUPFAM" id="SSF53474">
    <property type="entry name" value="alpha/beta-Hydrolases"/>
    <property type="match status" value="1"/>
</dbReference>
<accession>A0A5B9EGU2</accession>
<dbReference type="GO" id="GO:0016020">
    <property type="term" value="C:membrane"/>
    <property type="evidence" value="ECO:0007669"/>
    <property type="project" value="TreeGrafter"/>
</dbReference>